<dbReference type="EMBL" id="VSRR010004865">
    <property type="protein sequence ID" value="MPC40937.1"/>
    <property type="molecule type" value="Genomic_DNA"/>
</dbReference>
<dbReference type="Proteomes" id="UP000324222">
    <property type="component" value="Unassembled WGS sequence"/>
</dbReference>
<sequence>MFTTSAVRTNITQYLYPFLSMKHHQPADAHLLIPGHFHNIIINCSWLDSIHHVNNSHSILKAGILEALNAGRLLSLPEFGVDPVNDLGFHNRVARISQLCQDGEGVCSHQLPDQCCGHET</sequence>
<comment type="caution">
    <text evidence="1">The sequence shown here is derived from an EMBL/GenBank/DDBJ whole genome shotgun (WGS) entry which is preliminary data.</text>
</comment>
<dbReference type="AlphaFoldDB" id="A0A5B7F5Z1"/>
<accession>A0A5B7F5Z1</accession>
<gene>
    <name evidence="1" type="ORF">E2C01_034513</name>
</gene>
<protein>
    <submittedName>
        <fullName evidence="1">Uncharacterized protein</fullName>
    </submittedName>
</protein>
<organism evidence="1 2">
    <name type="scientific">Portunus trituberculatus</name>
    <name type="common">Swimming crab</name>
    <name type="synonym">Neptunus trituberculatus</name>
    <dbReference type="NCBI Taxonomy" id="210409"/>
    <lineage>
        <taxon>Eukaryota</taxon>
        <taxon>Metazoa</taxon>
        <taxon>Ecdysozoa</taxon>
        <taxon>Arthropoda</taxon>
        <taxon>Crustacea</taxon>
        <taxon>Multicrustacea</taxon>
        <taxon>Malacostraca</taxon>
        <taxon>Eumalacostraca</taxon>
        <taxon>Eucarida</taxon>
        <taxon>Decapoda</taxon>
        <taxon>Pleocyemata</taxon>
        <taxon>Brachyura</taxon>
        <taxon>Eubrachyura</taxon>
        <taxon>Portunoidea</taxon>
        <taxon>Portunidae</taxon>
        <taxon>Portuninae</taxon>
        <taxon>Portunus</taxon>
    </lineage>
</organism>
<keyword evidence="2" id="KW-1185">Reference proteome</keyword>
<name>A0A5B7F5Z1_PORTR</name>
<proteinExistence type="predicted"/>
<evidence type="ECO:0000313" key="2">
    <source>
        <dbReference type="Proteomes" id="UP000324222"/>
    </source>
</evidence>
<reference evidence="1 2" key="1">
    <citation type="submission" date="2019-05" db="EMBL/GenBank/DDBJ databases">
        <title>Another draft genome of Portunus trituberculatus and its Hox gene families provides insights of decapod evolution.</title>
        <authorList>
            <person name="Jeong J.-H."/>
            <person name="Song I."/>
            <person name="Kim S."/>
            <person name="Choi T."/>
            <person name="Kim D."/>
            <person name="Ryu S."/>
            <person name="Kim W."/>
        </authorList>
    </citation>
    <scope>NUCLEOTIDE SEQUENCE [LARGE SCALE GENOMIC DNA]</scope>
    <source>
        <tissue evidence="1">Muscle</tissue>
    </source>
</reference>
<evidence type="ECO:0000313" key="1">
    <source>
        <dbReference type="EMBL" id="MPC40937.1"/>
    </source>
</evidence>